<proteinExistence type="predicted"/>
<evidence type="ECO:0000256" key="1">
    <source>
        <dbReference type="SAM" id="MobiDB-lite"/>
    </source>
</evidence>
<evidence type="ECO:0000313" key="3">
    <source>
        <dbReference type="WBParaSite" id="maker-uti_cns_0012192-snap-gene-0.4-mRNA-1"/>
    </source>
</evidence>
<keyword evidence="2" id="KW-1185">Reference proteome</keyword>
<feature type="compositionally biased region" description="Low complexity" evidence="1">
    <location>
        <begin position="1118"/>
        <end position="1130"/>
    </location>
</feature>
<dbReference type="AlphaFoldDB" id="A0A1I8IGL9"/>
<evidence type="ECO:0000313" key="2">
    <source>
        <dbReference type="Proteomes" id="UP000095280"/>
    </source>
</evidence>
<protein>
    <submittedName>
        <fullName evidence="3">ANK_REP_REGION domain-containing protein</fullName>
    </submittedName>
</protein>
<accession>A0A1I8IGL9</accession>
<organism evidence="2 3">
    <name type="scientific">Macrostomum lignano</name>
    <dbReference type="NCBI Taxonomy" id="282301"/>
    <lineage>
        <taxon>Eukaryota</taxon>
        <taxon>Metazoa</taxon>
        <taxon>Spiralia</taxon>
        <taxon>Lophotrochozoa</taxon>
        <taxon>Platyhelminthes</taxon>
        <taxon>Rhabditophora</taxon>
        <taxon>Macrostomorpha</taxon>
        <taxon>Macrostomida</taxon>
        <taxon>Macrostomidae</taxon>
        <taxon>Macrostomum</taxon>
    </lineage>
</organism>
<name>A0A1I8IGL9_9PLAT</name>
<reference evidence="3" key="1">
    <citation type="submission" date="2016-11" db="UniProtKB">
        <authorList>
            <consortium name="WormBaseParasite"/>
        </authorList>
    </citation>
    <scope>IDENTIFICATION</scope>
</reference>
<dbReference type="WBParaSite" id="maker-uti_cns_0012192-snap-gene-0.4-mRNA-1">
    <property type="protein sequence ID" value="maker-uti_cns_0012192-snap-gene-0.4-mRNA-1"/>
    <property type="gene ID" value="maker-uti_cns_0012192-snap-gene-0.4"/>
</dbReference>
<feature type="compositionally biased region" description="Low complexity" evidence="1">
    <location>
        <begin position="1138"/>
        <end position="1150"/>
    </location>
</feature>
<sequence length="1223" mass="130379">GVLAHLVSSASLVRPDSPSAAAAARSSSSWASRSLTAAFAAAASASSRSARADSSARRAFSRSAVWPASWRLSCSCRSAVASRSVSLLVSASRSRSRAATSVSKWSRSFPLLLLLVLIVELNQLLMVGAERLELVLEHAEPLQLPLQPLLSLSARLLQLFVESFLRLRPHQILVRALLQHHDEVRLVLDPGAQQAELGLVLRLEVAQAAQLLLQLGVRLPCGVQRRVRSQAGQVGHVQLWRLLLLLALAAHFARPPPLPNLPALLLASPIKYLQCGVVRIVSALPAFTASRLKLVLVKLKSSAFCWNSLGKTFCLSCLSGSSKVLPYMKPFIRVDAVRVQHGDNFEHQVVAQLLCNGMRADQKVDEALAHERGRGLARVNPGGDEDHSLLCLIGEVVRVADGQQVEPPLLHAEADTNLVGFDILHGEVEPDPVALVASVRPDEQVVLELADEVHPAQVAALEAGVKHQVALLRLAREDSQALELKRGKRMAPGRILMSEYPAPSTEEVYYYWPESKRAPNVFRWGKRANVFRWGKRANVFRWGKRDDTVHMPFRFGRETDEGYVRRDWRRQSVIAGAETVAPGLGPAYSLIIGASGLLNHDLGQAVHAAESLQQLGRIGWHEHVTVLIAGFKECRRRTGRSGRPPDQLILGPADGHLRRRLERLRVGQRRIVVAESVQQRRESLRLRLLLVLNKPALDSPHQLRQNEAANAAAVQAEQGVAFGVVQRQRSVVTFATVGHIDAGSGGVSQNVVTAGRLRQTHGSLGDCCSPPLADAFPPLFKLLDEELRKLTPPELDRLLSRRFNKATAEAPLNGFDFGAGSGECDSSSGLRHCAIVLATVVTAVTAAGGAAGAAVGADHISLERAAPHGQVDGLGRAGGLAASRIGAGLQQQQGAQVVSSLTGEVQRHFSLVVHKFAHNGHVAIDNGQYEWSDSANIVGRVHSGNHIGVPQHVYPVEVHSNVAGRVAGILAQHFAGRFHVFLARQQGPFDALQNAQSRGISGPDESLAQRRALFSGQVAGVGRGEAQHGGVPAQLGLHVDLDVVGPLAVASGRSDAAKPAPLNPGWLGQVGRLARARALLAVSVQLNGKLSKLGVPAQIVVGKIIVKAKNAGTAAAGAAGKADEAAGTDTINAPTSEASKQTSASPAPPAAKTASISQLVGIGLVRRASDALTARQRSATGGFAVNSAGSCLSCSKSAMSVLPSSRKNSRHLLSPTSWITLAR</sequence>
<dbReference type="Proteomes" id="UP000095280">
    <property type="component" value="Unplaced"/>
</dbReference>
<feature type="region of interest" description="Disordered" evidence="1">
    <location>
        <begin position="1118"/>
        <end position="1150"/>
    </location>
</feature>